<gene>
    <name evidence="2" type="primary">tmcA_1</name>
    <name evidence="2" type="ORF">NCTC11679_01465</name>
</gene>
<evidence type="ECO:0000313" key="3">
    <source>
        <dbReference type="Proteomes" id="UP000255239"/>
    </source>
</evidence>
<dbReference type="Proteomes" id="UP000255239">
    <property type="component" value="Unassembled WGS sequence"/>
</dbReference>
<evidence type="ECO:0000259" key="1">
    <source>
        <dbReference type="Pfam" id="PF08351"/>
    </source>
</evidence>
<protein>
    <submittedName>
        <fullName evidence="2">Methionine tRNA cytidine acetyltransferase</fullName>
        <ecNumber evidence="2">2.3.1.193</ecNumber>
    </submittedName>
</protein>
<dbReference type="Gene3D" id="3.40.50.11040">
    <property type="match status" value="1"/>
</dbReference>
<accession>A0A378BKD4</accession>
<dbReference type="EC" id="2.3.1.193" evidence="2"/>
<evidence type="ECO:0000313" key="2">
    <source>
        <dbReference type="EMBL" id="STV44051.1"/>
    </source>
</evidence>
<keyword evidence="2" id="KW-0012">Acyltransferase</keyword>
<dbReference type="InterPro" id="IPR013562">
    <property type="entry name" value="TmcA/NAT10_N"/>
</dbReference>
<dbReference type="Pfam" id="PF08351">
    <property type="entry name" value="TmcA_N"/>
    <property type="match status" value="1"/>
</dbReference>
<organism evidence="2 3">
    <name type="scientific">Klebsiella pneumoniae</name>
    <dbReference type="NCBI Taxonomy" id="573"/>
    <lineage>
        <taxon>Bacteria</taxon>
        <taxon>Pseudomonadati</taxon>
        <taxon>Pseudomonadota</taxon>
        <taxon>Gammaproteobacteria</taxon>
        <taxon>Enterobacterales</taxon>
        <taxon>Enterobacteriaceae</taxon>
        <taxon>Klebsiella/Raoultella group</taxon>
        <taxon>Klebsiella</taxon>
        <taxon>Klebsiella pneumoniae complex</taxon>
    </lineage>
</organism>
<dbReference type="EMBL" id="UGMG01000001">
    <property type="protein sequence ID" value="STV44051.1"/>
    <property type="molecule type" value="Genomic_DNA"/>
</dbReference>
<name>A0A378BKD4_KLEPN</name>
<dbReference type="GO" id="GO:0016746">
    <property type="term" value="F:acyltransferase activity"/>
    <property type="evidence" value="ECO:0007669"/>
    <property type="project" value="UniProtKB-KW"/>
</dbReference>
<reference evidence="2 3" key="1">
    <citation type="submission" date="2018-06" db="EMBL/GenBank/DDBJ databases">
        <authorList>
            <consortium name="Pathogen Informatics"/>
            <person name="Doyle S."/>
        </authorList>
    </citation>
    <scope>NUCLEOTIDE SEQUENCE [LARGE SCALE GENOMIC DNA]</scope>
    <source>
        <strain evidence="2 3">NCTC11679</strain>
    </source>
</reference>
<keyword evidence="2" id="KW-0808">Transferase</keyword>
<proteinExistence type="predicted"/>
<feature type="domain" description="TmcA/NAT10 N-terminal" evidence="1">
    <location>
        <begin position="2"/>
        <end position="82"/>
    </location>
</feature>
<dbReference type="AlphaFoldDB" id="A0A378BKD4"/>
<sequence>MMDALLNLTAQMAREGIRRLLVLSGDESWTLQQAQALRERLGGDGLWVGPEPVSAPCVAPGALKTLLGREVMHAFFDARRGLMWPPWRP</sequence>